<dbReference type="SUPFAM" id="SSF88946">
    <property type="entry name" value="Sigma2 domain of RNA polymerase sigma factors"/>
    <property type="match status" value="1"/>
</dbReference>
<sequence length="205" mass="23188">MREMGGLVLQLWGVESLRIAYAGSDLPDLELPTPVRGAPTDGAPTKAVLYRTLFDEYWPRVRRHVACFIENSEEVDEIAAEVFVVAWRKLNPAKPMGLRWFLRVADNKLRDVMRRSQSRTRAIEAMTRGMQASEELHPLEALALRQALQSLNARERQVVVLTYWDGLSAGEVSDVLRCSQAAVWTTLTRARQKLRGQLEAKEADA</sequence>
<evidence type="ECO:0000256" key="5">
    <source>
        <dbReference type="ARBA" id="ARBA00023163"/>
    </source>
</evidence>
<dbReference type="InterPro" id="IPR013249">
    <property type="entry name" value="RNA_pol_sigma70_r4_t2"/>
</dbReference>
<dbReference type="GO" id="GO:0006352">
    <property type="term" value="P:DNA-templated transcription initiation"/>
    <property type="evidence" value="ECO:0007669"/>
    <property type="project" value="InterPro"/>
</dbReference>
<dbReference type="InterPro" id="IPR014284">
    <property type="entry name" value="RNA_pol_sigma-70_dom"/>
</dbReference>
<name>A0A0F0KNV7_9MICO</name>
<feature type="domain" description="RNA polymerase sigma factor 70 region 4 type 2" evidence="6">
    <location>
        <begin position="142"/>
        <end position="194"/>
    </location>
</feature>
<keyword evidence="2" id="KW-0805">Transcription regulation</keyword>
<dbReference type="PATRIC" id="fig|104336.4.peg.1731"/>
<dbReference type="Pfam" id="PF08281">
    <property type="entry name" value="Sigma70_r4_2"/>
    <property type="match status" value="1"/>
</dbReference>
<dbReference type="KEGG" id="mfol:DXT68_00280"/>
<dbReference type="EMBL" id="JYIU01000040">
    <property type="protein sequence ID" value="KJL21790.1"/>
    <property type="molecule type" value="Genomic_DNA"/>
</dbReference>
<keyword evidence="4" id="KW-0238">DNA-binding</keyword>
<comment type="similarity">
    <text evidence="1">Belongs to the sigma-70 factor family. ECF subfamily.</text>
</comment>
<dbReference type="AlphaFoldDB" id="A0A0F0KNV7"/>
<evidence type="ECO:0000313" key="8">
    <source>
        <dbReference type="Proteomes" id="UP000033572"/>
    </source>
</evidence>
<dbReference type="InterPro" id="IPR013324">
    <property type="entry name" value="RNA_pol_sigma_r3/r4-like"/>
</dbReference>
<dbReference type="InterPro" id="IPR036388">
    <property type="entry name" value="WH-like_DNA-bd_sf"/>
</dbReference>
<keyword evidence="8" id="KW-1185">Reference proteome</keyword>
<evidence type="ECO:0000259" key="6">
    <source>
        <dbReference type="Pfam" id="PF08281"/>
    </source>
</evidence>
<evidence type="ECO:0000256" key="1">
    <source>
        <dbReference type="ARBA" id="ARBA00010641"/>
    </source>
</evidence>
<evidence type="ECO:0000256" key="4">
    <source>
        <dbReference type="ARBA" id="ARBA00023125"/>
    </source>
</evidence>
<dbReference type="SUPFAM" id="SSF88659">
    <property type="entry name" value="Sigma3 and sigma4 domains of RNA polymerase sigma factors"/>
    <property type="match status" value="1"/>
</dbReference>
<keyword evidence="5" id="KW-0804">Transcription</keyword>
<dbReference type="CDD" id="cd06171">
    <property type="entry name" value="Sigma70_r4"/>
    <property type="match status" value="1"/>
</dbReference>
<dbReference type="Proteomes" id="UP000033572">
    <property type="component" value="Unassembled WGS sequence"/>
</dbReference>
<gene>
    <name evidence="7" type="primary">cnrH</name>
    <name evidence="7" type="ORF">RN50_01691</name>
</gene>
<evidence type="ECO:0000256" key="3">
    <source>
        <dbReference type="ARBA" id="ARBA00023082"/>
    </source>
</evidence>
<accession>A0A0F0KNV7</accession>
<dbReference type="PANTHER" id="PTHR43133:SF8">
    <property type="entry name" value="RNA POLYMERASE SIGMA FACTOR HI_1459-RELATED"/>
    <property type="match status" value="1"/>
</dbReference>
<proteinExistence type="inferred from homology"/>
<reference evidence="7 8" key="1">
    <citation type="submission" date="2015-02" db="EMBL/GenBank/DDBJ databases">
        <title>Draft genome sequences of ten Microbacterium spp. with emphasis on heavy metal contaminated environments.</title>
        <authorList>
            <person name="Corretto E."/>
        </authorList>
    </citation>
    <scope>NUCLEOTIDE SEQUENCE [LARGE SCALE GENOMIC DNA]</scope>
    <source>
        <strain evidence="7 8">DSM 12966</strain>
    </source>
</reference>
<keyword evidence="3" id="KW-0731">Sigma factor</keyword>
<dbReference type="InterPro" id="IPR039425">
    <property type="entry name" value="RNA_pol_sigma-70-like"/>
</dbReference>
<evidence type="ECO:0000313" key="7">
    <source>
        <dbReference type="EMBL" id="KJL21790.1"/>
    </source>
</evidence>
<dbReference type="GO" id="GO:0016987">
    <property type="term" value="F:sigma factor activity"/>
    <property type="evidence" value="ECO:0007669"/>
    <property type="project" value="UniProtKB-KW"/>
</dbReference>
<comment type="caution">
    <text evidence="7">The sequence shown here is derived from an EMBL/GenBank/DDBJ whole genome shotgun (WGS) entry which is preliminary data.</text>
</comment>
<dbReference type="PANTHER" id="PTHR43133">
    <property type="entry name" value="RNA POLYMERASE ECF-TYPE SIGMA FACTO"/>
    <property type="match status" value="1"/>
</dbReference>
<dbReference type="GO" id="GO:0003677">
    <property type="term" value="F:DNA binding"/>
    <property type="evidence" value="ECO:0007669"/>
    <property type="project" value="UniProtKB-KW"/>
</dbReference>
<dbReference type="Gene3D" id="1.10.10.10">
    <property type="entry name" value="Winged helix-like DNA-binding domain superfamily/Winged helix DNA-binding domain"/>
    <property type="match status" value="1"/>
</dbReference>
<protein>
    <submittedName>
        <fullName evidence="7">RNA polymerase sigma factor CnrH</fullName>
    </submittedName>
</protein>
<dbReference type="NCBIfam" id="TIGR02937">
    <property type="entry name" value="sigma70-ECF"/>
    <property type="match status" value="1"/>
</dbReference>
<evidence type="ECO:0000256" key="2">
    <source>
        <dbReference type="ARBA" id="ARBA00023015"/>
    </source>
</evidence>
<dbReference type="InterPro" id="IPR013325">
    <property type="entry name" value="RNA_pol_sigma_r2"/>
</dbReference>
<organism evidence="7 8">
    <name type="scientific">Microbacterium foliorum</name>
    <dbReference type="NCBI Taxonomy" id="104336"/>
    <lineage>
        <taxon>Bacteria</taxon>
        <taxon>Bacillati</taxon>
        <taxon>Actinomycetota</taxon>
        <taxon>Actinomycetes</taxon>
        <taxon>Micrococcales</taxon>
        <taxon>Microbacteriaceae</taxon>
        <taxon>Microbacterium</taxon>
    </lineage>
</organism>
<dbReference type="Gene3D" id="1.10.1740.10">
    <property type="match status" value="1"/>
</dbReference>